<gene>
    <name evidence="1" type="ORF">NEZAVI_LOCUS13481</name>
</gene>
<protein>
    <submittedName>
        <fullName evidence="1">Uncharacterized protein</fullName>
    </submittedName>
</protein>
<organism evidence="1 2">
    <name type="scientific">Nezara viridula</name>
    <name type="common">Southern green stink bug</name>
    <name type="synonym">Cimex viridulus</name>
    <dbReference type="NCBI Taxonomy" id="85310"/>
    <lineage>
        <taxon>Eukaryota</taxon>
        <taxon>Metazoa</taxon>
        <taxon>Ecdysozoa</taxon>
        <taxon>Arthropoda</taxon>
        <taxon>Hexapoda</taxon>
        <taxon>Insecta</taxon>
        <taxon>Pterygota</taxon>
        <taxon>Neoptera</taxon>
        <taxon>Paraneoptera</taxon>
        <taxon>Hemiptera</taxon>
        <taxon>Heteroptera</taxon>
        <taxon>Panheteroptera</taxon>
        <taxon>Pentatomomorpha</taxon>
        <taxon>Pentatomoidea</taxon>
        <taxon>Pentatomidae</taxon>
        <taxon>Pentatominae</taxon>
        <taxon>Nezara</taxon>
    </lineage>
</organism>
<dbReference type="AlphaFoldDB" id="A0A9P0MU81"/>
<dbReference type="OrthoDB" id="10473239at2759"/>
<name>A0A9P0MU81_NEZVI</name>
<keyword evidence="2" id="KW-1185">Reference proteome</keyword>
<reference evidence="1" key="1">
    <citation type="submission" date="2022-01" db="EMBL/GenBank/DDBJ databases">
        <authorList>
            <person name="King R."/>
        </authorList>
    </citation>
    <scope>NUCLEOTIDE SEQUENCE</scope>
</reference>
<proteinExistence type="predicted"/>
<accession>A0A9P0MU81</accession>
<evidence type="ECO:0000313" key="2">
    <source>
        <dbReference type="Proteomes" id="UP001152798"/>
    </source>
</evidence>
<dbReference type="Proteomes" id="UP001152798">
    <property type="component" value="Chromosome 6"/>
</dbReference>
<dbReference type="EMBL" id="OV725082">
    <property type="protein sequence ID" value="CAH1405234.1"/>
    <property type="molecule type" value="Genomic_DNA"/>
</dbReference>
<evidence type="ECO:0000313" key="1">
    <source>
        <dbReference type="EMBL" id="CAH1405234.1"/>
    </source>
</evidence>
<sequence length="107" mass="11909">MLLLALMITAVVADNPLCQPLLGAADSIWRRNQTQELHLDMMIPNYGLNIIHHPFRFTIVLDLNGIGTVGTGRNGQWDRGRIMYPGHGSHLKEAQSYLSPSPTYLSP</sequence>